<dbReference type="InterPro" id="IPR016181">
    <property type="entry name" value="Acyl_CoA_acyltransferase"/>
</dbReference>
<organism evidence="2 3">
    <name type="scientific">Prunus avium</name>
    <name type="common">Cherry</name>
    <name type="synonym">Cerasus avium</name>
    <dbReference type="NCBI Taxonomy" id="42229"/>
    <lineage>
        <taxon>Eukaryota</taxon>
        <taxon>Viridiplantae</taxon>
        <taxon>Streptophyta</taxon>
        <taxon>Embryophyta</taxon>
        <taxon>Tracheophyta</taxon>
        <taxon>Spermatophyta</taxon>
        <taxon>Magnoliopsida</taxon>
        <taxon>eudicotyledons</taxon>
        <taxon>Gunneridae</taxon>
        <taxon>Pentapetalae</taxon>
        <taxon>rosids</taxon>
        <taxon>fabids</taxon>
        <taxon>Rosales</taxon>
        <taxon>Rosaceae</taxon>
        <taxon>Amygdaloideae</taxon>
        <taxon>Amygdaleae</taxon>
        <taxon>Prunus</taxon>
    </lineage>
</organism>
<gene>
    <name evidence="3" type="primary">LOC110772646</name>
</gene>
<dbReference type="AlphaFoldDB" id="A0A6P5U0E3"/>
<dbReference type="GO" id="GO:0016747">
    <property type="term" value="F:acyltransferase activity, transferring groups other than amino-acyl groups"/>
    <property type="evidence" value="ECO:0007669"/>
    <property type="project" value="InterPro"/>
</dbReference>
<evidence type="ECO:0000259" key="1">
    <source>
        <dbReference type="PROSITE" id="PS51186"/>
    </source>
</evidence>
<feature type="domain" description="N-acetyltransferase" evidence="1">
    <location>
        <begin position="9"/>
        <end position="205"/>
    </location>
</feature>
<dbReference type="KEGG" id="pavi:110772646"/>
<keyword evidence="2" id="KW-1185">Reference proteome</keyword>
<dbReference type="Proteomes" id="UP000515124">
    <property type="component" value="Unplaced"/>
</dbReference>
<name>A0A6P5U0E3_PRUAV</name>
<dbReference type="GeneID" id="110772646"/>
<dbReference type="Pfam" id="PF00583">
    <property type="entry name" value="Acetyltransf_1"/>
    <property type="match status" value="1"/>
</dbReference>
<proteinExistence type="predicted"/>
<dbReference type="InterPro" id="IPR000182">
    <property type="entry name" value="GNAT_dom"/>
</dbReference>
<dbReference type="PROSITE" id="PS51186">
    <property type="entry name" value="GNAT"/>
    <property type="match status" value="1"/>
</dbReference>
<accession>A0A6P5U0E3</accession>
<dbReference type="PANTHER" id="PTHR47370">
    <property type="entry name" value="ACYL-COA N-ACYLTRANSFERASES (NAT) SUPERFAMILY PROTEIN"/>
    <property type="match status" value="1"/>
</dbReference>
<dbReference type="Gene3D" id="3.40.630.30">
    <property type="match status" value="1"/>
</dbReference>
<dbReference type="CDD" id="cd04301">
    <property type="entry name" value="NAT_SF"/>
    <property type="match status" value="1"/>
</dbReference>
<dbReference type="SUPFAM" id="SSF55729">
    <property type="entry name" value="Acyl-CoA N-acyltransferases (Nat)"/>
    <property type="match status" value="1"/>
</dbReference>
<dbReference type="InterPro" id="IPR052810">
    <property type="entry name" value="Plant_NAT"/>
</dbReference>
<evidence type="ECO:0000313" key="2">
    <source>
        <dbReference type="Proteomes" id="UP000515124"/>
    </source>
</evidence>
<sequence length="419" mass="46641">MGEAGEGLLVIRELDLNKDTRSVEELERKCEVGGSSSGKMSLFTDLLGDPICRIRNSPSFLMLVAEMGPGKEMVGVIRGCIKIVTCGKKLIRSNNGIANSSNEDSDSKLEPICTKFEPICTKLAYILGLRVSPSHRRRGIGLKLVNQMEEWFTRNGAEYSYMATENDNKPSLNLFTKKCHYTKFRTPSILVQPVFAHRVKTHNRVTIIKLSPPDAEALYRSRFCTIEFFPQDIDGVVKNKLNLGTFLAVPTGFPWPGLAEFLSEPPESWAVLSAWNCKEVFTLEIKGASVARRFAAKATRVVDRALPWLRIPSVPEVFRPFGLVFLYGLGGQGPRSGKMVEALCGHAHNMARELDCGVVATEVASQEPLRLAIPHWKTLSCAEDMWCIKRLVQDYSDGPIGDWTKSTPGLSIFVDPREF</sequence>
<evidence type="ECO:0000313" key="3">
    <source>
        <dbReference type="RefSeq" id="XP_021832796.1"/>
    </source>
</evidence>
<dbReference type="RefSeq" id="XP_021832796.1">
    <property type="nucleotide sequence ID" value="XM_021977104.1"/>
</dbReference>
<reference evidence="3" key="1">
    <citation type="submission" date="2025-08" db="UniProtKB">
        <authorList>
            <consortium name="RefSeq"/>
        </authorList>
    </citation>
    <scope>IDENTIFICATION</scope>
</reference>
<protein>
    <submittedName>
        <fullName evidence="3">Probable N-acetyltransferase HLS1</fullName>
    </submittedName>
</protein>
<dbReference type="PANTHER" id="PTHR47370:SF10">
    <property type="entry name" value="N-ACETYLTRANSFERASE HLS1-RELATED"/>
    <property type="match status" value="1"/>
</dbReference>